<dbReference type="PANTHER" id="PTHR33365:SF11">
    <property type="entry name" value="TAT PATHWAY SIGNAL SEQUENCE"/>
    <property type="match status" value="1"/>
</dbReference>
<comment type="caution">
    <text evidence="5">The sequence shown here is derived from an EMBL/GenBank/DDBJ whole genome shotgun (WGS) entry which is preliminary data.</text>
</comment>
<accession>A0AAW0C109</accession>
<keyword evidence="6" id="KW-1185">Reference proteome</keyword>
<dbReference type="EMBL" id="JAWWNJ010000023">
    <property type="protein sequence ID" value="KAK7032902.1"/>
    <property type="molecule type" value="Genomic_DNA"/>
</dbReference>
<comment type="pathway">
    <text evidence="1">Mycotoxin biosynthesis.</text>
</comment>
<keyword evidence="2" id="KW-0560">Oxidoreductase</keyword>
<evidence type="ECO:0000256" key="1">
    <source>
        <dbReference type="ARBA" id="ARBA00004685"/>
    </source>
</evidence>
<dbReference type="AlphaFoldDB" id="A0AAW0C109"/>
<dbReference type="PANTHER" id="PTHR33365">
    <property type="entry name" value="YALI0B05434P"/>
    <property type="match status" value="1"/>
</dbReference>
<evidence type="ECO:0000256" key="4">
    <source>
        <dbReference type="SAM" id="SignalP"/>
    </source>
</evidence>
<feature type="chain" id="PRO_5043440884" evidence="4">
    <location>
        <begin position="19"/>
        <end position="185"/>
    </location>
</feature>
<comment type="similarity">
    <text evidence="3">Belongs to the ustYa family.</text>
</comment>
<sequence>MHLVLLALLCLAATKIGGIVWLRRDFVSKTYTFVGEDYPRVWPIKWPERQVLIPVHDTVRYQLETDDGAAEWSASLPGDGIIYLGECRPYTIGMFHQIRCLDILRKALVGVQSRNTSIQHDPENRDIARHCMGYLRQMVLCRSRSYIDPVLGYPQPNAHPDTDQCRDWTAVYQEAKWTHQRCGKT</sequence>
<keyword evidence="4" id="KW-0732">Signal</keyword>
<dbReference type="GO" id="GO:0043386">
    <property type="term" value="P:mycotoxin biosynthetic process"/>
    <property type="evidence" value="ECO:0007669"/>
    <property type="project" value="InterPro"/>
</dbReference>
<dbReference type="Proteomes" id="UP001362999">
    <property type="component" value="Unassembled WGS sequence"/>
</dbReference>
<protein>
    <submittedName>
        <fullName evidence="5">Uncharacterized protein</fullName>
    </submittedName>
</protein>
<feature type="signal peptide" evidence="4">
    <location>
        <begin position="1"/>
        <end position="18"/>
    </location>
</feature>
<evidence type="ECO:0000313" key="5">
    <source>
        <dbReference type="EMBL" id="KAK7032902.1"/>
    </source>
</evidence>
<reference evidence="5 6" key="1">
    <citation type="journal article" date="2024" name="J Genomics">
        <title>Draft genome sequencing and assembly of Favolaschia claudopus CIRM-BRFM 2984 isolated from oak limbs.</title>
        <authorList>
            <person name="Navarro D."/>
            <person name="Drula E."/>
            <person name="Chaduli D."/>
            <person name="Cazenave R."/>
            <person name="Ahrendt S."/>
            <person name="Wang J."/>
            <person name="Lipzen A."/>
            <person name="Daum C."/>
            <person name="Barry K."/>
            <person name="Grigoriev I.V."/>
            <person name="Favel A."/>
            <person name="Rosso M.N."/>
            <person name="Martin F."/>
        </authorList>
    </citation>
    <scope>NUCLEOTIDE SEQUENCE [LARGE SCALE GENOMIC DNA]</scope>
    <source>
        <strain evidence="5 6">CIRM-BRFM 2984</strain>
    </source>
</reference>
<dbReference type="GO" id="GO:0016491">
    <property type="term" value="F:oxidoreductase activity"/>
    <property type="evidence" value="ECO:0007669"/>
    <property type="project" value="UniProtKB-KW"/>
</dbReference>
<evidence type="ECO:0000256" key="2">
    <source>
        <dbReference type="ARBA" id="ARBA00023002"/>
    </source>
</evidence>
<evidence type="ECO:0000313" key="6">
    <source>
        <dbReference type="Proteomes" id="UP001362999"/>
    </source>
</evidence>
<proteinExistence type="inferred from homology"/>
<dbReference type="Pfam" id="PF11807">
    <property type="entry name" value="UstYa"/>
    <property type="match status" value="1"/>
</dbReference>
<name>A0AAW0C109_9AGAR</name>
<organism evidence="5 6">
    <name type="scientific">Favolaschia claudopus</name>
    <dbReference type="NCBI Taxonomy" id="2862362"/>
    <lineage>
        <taxon>Eukaryota</taxon>
        <taxon>Fungi</taxon>
        <taxon>Dikarya</taxon>
        <taxon>Basidiomycota</taxon>
        <taxon>Agaricomycotina</taxon>
        <taxon>Agaricomycetes</taxon>
        <taxon>Agaricomycetidae</taxon>
        <taxon>Agaricales</taxon>
        <taxon>Marasmiineae</taxon>
        <taxon>Mycenaceae</taxon>
        <taxon>Favolaschia</taxon>
    </lineage>
</organism>
<dbReference type="InterPro" id="IPR021765">
    <property type="entry name" value="UstYa-like"/>
</dbReference>
<gene>
    <name evidence="5" type="ORF">R3P38DRAFT_2919614</name>
</gene>
<evidence type="ECO:0000256" key="3">
    <source>
        <dbReference type="ARBA" id="ARBA00035112"/>
    </source>
</evidence>